<dbReference type="Gene3D" id="1.25.40.10">
    <property type="entry name" value="Tetratricopeptide repeat domain"/>
    <property type="match status" value="1"/>
</dbReference>
<organism evidence="3 4">
    <name type="scientific">Thiothrix litoralis</name>
    <dbReference type="NCBI Taxonomy" id="2891210"/>
    <lineage>
        <taxon>Bacteria</taxon>
        <taxon>Pseudomonadati</taxon>
        <taxon>Pseudomonadota</taxon>
        <taxon>Gammaproteobacteria</taxon>
        <taxon>Thiotrichales</taxon>
        <taxon>Thiotrichaceae</taxon>
        <taxon>Thiothrix</taxon>
    </lineage>
</organism>
<protein>
    <submittedName>
        <fullName evidence="3">SEL1-like repeat protein</fullName>
    </submittedName>
</protein>
<dbReference type="EMBL" id="CP072801">
    <property type="protein sequence ID" value="QTR45577.1"/>
    <property type="molecule type" value="Genomic_DNA"/>
</dbReference>
<keyword evidence="2" id="KW-0812">Transmembrane</keyword>
<keyword evidence="2" id="KW-1133">Transmembrane helix</keyword>
<dbReference type="Proteomes" id="UP000672039">
    <property type="component" value="Chromosome"/>
</dbReference>
<gene>
    <name evidence="3" type="ORF">J9253_16455</name>
</gene>
<evidence type="ECO:0000313" key="4">
    <source>
        <dbReference type="Proteomes" id="UP000672039"/>
    </source>
</evidence>
<proteinExistence type="predicted"/>
<keyword evidence="4" id="KW-1185">Reference proteome</keyword>
<dbReference type="RefSeq" id="WP_210221978.1">
    <property type="nucleotide sequence ID" value="NZ_CP072801.1"/>
</dbReference>
<dbReference type="SUPFAM" id="SSF81901">
    <property type="entry name" value="HCP-like"/>
    <property type="match status" value="1"/>
</dbReference>
<sequence>MRLTRFWIIQIFIIASLFAILIGSYLFSFGWFATKPTLVKQAAPSTAPVSVTQTEQATLAPPATCGTAGKIPSLSDIADSLGSHDAQRQTSCFSFLQAESMAGDKGAVLWLGRAYHNGWGVAKNLEEATNHYQQAATADDAATRDSAKQWLQQLQQEQPQL</sequence>
<keyword evidence="2" id="KW-0472">Membrane</keyword>
<feature type="transmembrane region" description="Helical" evidence="2">
    <location>
        <begin position="6"/>
        <end position="32"/>
    </location>
</feature>
<dbReference type="InterPro" id="IPR011990">
    <property type="entry name" value="TPR-like_helical_dom_sf"/>
</dbReference>
<dbReference type="InterPro" id="IPR006597">
    <property type="entry name" value="Sel1-like"/>
</dbReference>
<dbReference type="SMART" id="SM00671">
    <property type="entry name" value="SEL1"/>
    <property type="match status" value="1"/>
</dbReference>
<evidence type="ECO:0000313" key="3">
    <source>
        <dbReference type="EMBL" id="QTR45577.1"/>
    </source>
</evidence>
<reference evidence="3 4" key="1">
    <citation type="submission" date="2021-04" db="EMBL/GenBank/DDBJ databases">
        <title>Genomics, taxonomy and metabolism of representatives of sulfur bacteria of the genus Thiothrix: Thiothrix fructosivorans QT, Thiothrix unzii A1T and three new species, Thiothrix subterranea sp. nov., Thiothrix litoralis sp. nov. and 'Candidatus Thiothrix anitrata' sp. nov.</title>
        <authorList>
            <person name="Ravin N.V."/>
            <person name="Smolyakov D."/>
            <person name="Rudenko T.S."/>
            <person name="Mardanov A.V."/>
            <person name="Beletsky A.V."/>
            <person name="Markov N.D."/>
            <person name="Fomenkov A.I."/>
            <person name="Roberts R.J."/>
            <person name="Karnachuk O.V."/>
            <person name="Novikov A."/>
            <person name="Grabovich M.Y."/>
        </authorList>
    </citation>
    <scope>NUCLEOTIDE SEQUENCE [LARGE SCALE GENOMIC DNA]</scope>
    <source>
        <strain evidence="3 4">AS</strain>
    </source>
</reference>
<feature type="region of interest" description="Disordered" evidence="1">
    <location>
        <begin position="140"/>
        <end position="161"/>
    </location>
</feature>
<evidence type="ECO:0000256" key="1">
    <source>
        <dbReference type="SAM" id="MobiDB-lite"/>
    </source>
</evidence>
<feature type="compositionally biased region" description="Low complexity" evidence="1">
    <location>
        <begin position="149"/>
        <end position="161"/>
    </location>
</feature>
<name>A0ABX7WQ75_9GAMM</name>
<evidence type="ECO:0000256" key="2">
    <source>
        <dbReference type="SAM" id="Phobius"/>
    </source>
</evidence>
<accession>A0ABX7WQ75</accession>